<keyword evidence="5" id="KW-0539">Nucleus</keyword>
<feature type="compositionally biased region" description="Basic and acidic residues" evidence="6">
    <location>
        <begin position="640"/>
        <end position="656"/>
    </location>
</feature>
<feature type="compositionally biased region" description="Basic and acidic residues" evidence="6">
    <location>
        <begin position="217"/>
        <end position="229"/>
    </location>
</feature>
<evidence type="ECO:0000256" key="1">
    <source>
        <dbReference type="ARBA" id="ARBA00004123"/>
    </source>
</evidence>
<dbReference type="Gene3D" id="2.40.330.10">
    <property type="entry name" value="DNA-binding pseudobarrel domain"/>
    <property type="match status" value="5"/>
</dbReference>
<name>D7LIB4_ARALL</name>
<reference evidence="9" key="1">
    <citation type="journal article" date="2011" name="Nat. Genet.">
        <title>The Arabidopsis lyrata genome sequence and the basis of rapid genome size change.</title>
        <authorList>
            <person name="Hu T.T."/>
            <person name="Pattyn P."/>
            <person name="Bakker E.G."/>
            <person name="Cao J."/>
            <person name="Cheng J.-F."/>
            <person name="Clark R.M."/>
            <person name="Fahlgren N."/>
            <person name="Fawcett J.A."/>
            <person name="Grimwood J."/>
            <person name="Gundlach H."/>
            <person name="Haberer G."/>
            <person name="Hollister J.D."/>
            <person name="Ossowski S."/>
            <person name="Ottilar R.P."/>
            <person name="Salamov A.A."/>
            <person name="Schneeberger K."/>
            <person name="Spannagl M."/>
            <person name="Wang X."/>
            <person name="Yang L."/>
            <person name="Nasrallah M.E."/>
            <person name="Bergelson J."/>
            <person name="Carrington J.C."/>
            <person name="Gaut B.S."/>
            <person name="Schmutz J."/>
            <person name="Mayer K.F.X."/>
            <person name="Van de Peer Y."/>
            <person name="Grigoriev I.V."/>
            <person name="Nordborg M."/>
            <person name="Weigel D."/>
            <person name="Guo Y.-L."/>
        </authorList>
    </citation>
    <scope>NUCLEOTIDE SEQUENCE [LARGE SCALE GENOMIC DNA]</scope>
    <source>
        <strain evidence="9">cv. MN47</strain>
    </source>
</reference>
<dbReference type="GO" id="GO:0005634">
    <property type="term" value="C:nucleus"/>
    <property type="evidence" value="ECO:0007669"/>
    <property type="project" value="UniProtKB-SubCell"/>
</dbReference>
<feature type="domain" description="TF-B3" evidence="7">
    <location>
        <begin position="534"/>
        <end position="629"/>
    </location>
</feature>
<evidence type="ECO:0000256" key="4">
    <source>
        <dbReference type="ARBA" id="ARBA00023163"/>
    </source>
</evidence>
<evidence type="ECO:0000313" key="8">
    <source>
        <dbReference type="EMBL" id="EFH56864.1"/>
    </source>
</evidence>
<dbReference type="EMBL" id="GL348716">
    <property type="protein sequence ID" value="EFH56864.1"/>
    <property type="molecule type" value="Genomic_DNA"/>
</dbReference>
<dbReference type="Gramene" id="Al_scaffold_0004_488">
    <property type="protein sequence ID" value="Al_scaffold_0004_488"/>
    <property type="gene ID" value="Al_scaffold_0004_488"/>
</dbReference>
<keyword evidence="4" id="KW-0804">Transcription</keyword>
<dbReference type="PANTHER" id="PTHR31674:SF41">
    <property type="entry name" value="B3 DOMAIN-CONTAINING PROTEIN REM-LIKE 1-RELATED"/>
    <property type="match status" value="1"/>
</dbReference>
<feature type="domain" description="TF-B3" evidence="7">
    <location>
        <begin position="388"/>
        <end position="483"/>
    </location>
</feature>
<dbReference type="InterPro" id="IPR039218">
    <property type="entry name" value="REM_fam"/>
</dbReference>
<dbReference type="CDD" id="cd10017">
    <property type="entry name" value="B3_DNA"/>
    <property type="match status" value="6"/>
</dbReference>
<feature type="domain" description="TF-B3" evidence="7">
    <location>
        <begin position="115"/>
        <end position="210"/>
    </location>
</feature>
<feature type="compositionally biased region" description="Basic and acidic residues" evidence="6">
    <location>
        <begin position="55"/>
        <end position="71"/>
    </location>
</feature>
<evidence type="ECO:0000256" key="3">
    <source>
        <dbReference type="ARBA" id="ARBA00023125"/>
    </source>
</evidence>
<feature type="region of interest" description="Disordered" evidence="6">
    <location>
        <begin position="50"/>
        <end position="71"/>
    </location>
</feature>
<keyword evidence="9" id="KW-1185">Reference proteome</keyword>
<evidence type="ECO:0000256" key="2">
    <source>
        <dbReference type="ARBA" id="ARBA00023015"/>
    </source>
</evidence>
<feature type="region of interest" description="Disordered" evidence="6">
    <location>
        <begin position="217"/>
        <end position="258"/>
    </location>
</feature>
<feature type="domain" description="TF-B3" evidence="7">
    <location>
        <begin position="680"/>
        <end position="775"/>
    </location>
</feature>
<feature type="domain" description="TF-B3" evidence="7">
    <location>
        <begin position="1"/>
        <end position="53"/>
    </location>
</feature>
<dbReference type="AlphaFoldDB" id="D7LIB4"/>
<dbReference type="GO" id="GO:0003677">
    <property type="term" value="F:DNA binding"/>
    <property type="evidence" value="ECO:0007669"/>
    <property type="project" value="UniProtKB-KW"/>
</dbReference>
<evidence type="ECO:0000313" key="9">
    <source>
        <dbReference type="Proteomes" id="UP000008694"/>
    </source>
</evidence>
<keyword evidence="3" id="KW-0238">DNA-binding</keyword>
<dbReference type="STRING" id="81972.D7LIB4"/>
<dbReference type="SUPFAM" id="SSF101936">
    <property type="entry name" value="DNA-binding pseudobarrel domain"/>
    <property type="match status" value="6"/>
</dbReference>
<gene>
    <name evidence="8" type="ORF">ARALYDRAFT_667769</name>
</gene>
<accession>D7LIB4</accession>
<dbReference type="InterPro" id="IPR015300">
    <property type="entry name" value="DNA-bd_pseudobarrel_sf"/>
</dbReference>
<dbReference type="PANTHER" id="PTHR31674">
    <property type="entry name" value="B3 DOMAIN-CONTAINING PROTEIN REM-LIKE 3-RELATED"/>
    <property type="match status" value="1"/>
</dbReference>
<dbReference type="PROSITE" id="PS50863">
    <property type="entry name" value="B3"/>
    <property type="match status" value="6"/>
</dbReference>
<dbReference type="Proteomes" id="UP000008694">
    <property type="component" value="Unassembled WGS sequence"/>
</dbReference>
<feature type="region of interest" description="Disordered" evidence="6">
    <location>
        <begin position="627"/>
        <end position="674"/>
    </location>
</feature>
<dbReference type="SMART" id="SM01019">
    <property type="entry name" value="B3"/>
    <property type="match status" value="5"/>
</dbReference>
<dbReference type="HOGENOM" id="CLU_307843_0_0_1"/>
<organism evidence="9">
    <name type="scientific">Arabidopsis lyrata subsp. lyrata</name>
    <name type="common">Lyre-leaved rock-cress</name>
    <dbReference type="NCBI Taxonomy" id="81972"/>
    <lineage>
        <taxon>Eukaryota</taxon>
        <taxon>Viridiplantae</taxon>
        <taxon>Streptophyta</taxon>
        <taxon>Embryophyta</taxon>
        <taxon>Tracheophyta</taxon>
        <taxon>Spermatophyta</taxon>
        <taxon>Magnoliopsida</taxon>
        <taxon>eudicotyledons</taxon>
        <taxon>Gunneridae</taxon>
        <taxon>Pentapetalae</taxon>
        <taxon>rosids</taxon>
        <taxon>malvids</taxon>
        <taxon>Brassicales</taxon>
        <taxon>Brassicaceae</taxon>
        <taxon>Camelineae</taxon>
        <taxon>Arabidopsis</taxon>
    </lineage>
</organism>
<dbReference type="InterPro" id="IPR003340">
    <property type="entry name" value="B3_DNA-bd"/>
</dbReference>
<proteinExistence type="predicted"/>
<evidence type="ECO:0000256" key="5">
    <source>
        <dbReference type="ARBA" id="ARBA00023242"/>
    </source>
</evidence>
<evidence type="ECO:0000256" key="6">
    <source>
        <dbReference type="SAM" id="MobiDB-lite"/>
    </source>
</evidence>
<feature type="domain" description="TF-B3" evidence="7">
    <location>
        <begin position="259"/>
        <end position="355"/>
    </location>
</feature>
<keyword evidence="2" id="KW-0805">Transcription regulation</keyword>
<feature type="compositionally biased region" description="Polar residues" evidence="6">
    <location>
        <begin position="627"/>
        <end position="639"/>
    </location>
</feature>
<protein>
    <submittedName>
        <fullName evidence="8">Predicted protein</fullName>
    </submittedName>
</protein>
<sequence>MEASLLRRNTGGMCLGKGWKEFAMSNGLKSGESFTLEAILENGTPMLGLFSTQSRSDRSQQGEYSKHSEKESIFVEHSSGKETRKAIINRDVRRDSYPASRNPFVTLRLTYDNLRNSRRVSSSINPLIQRNLPLSFTRENGLDEPGIITLVGNDGTKLEANLLRENTGIMCLGKGWKEFAMSNGLRSGELFTLEAILENGIPMLSLVSTQSTRYRSQEGECAKDSEKESISTVPSKGNKKRKATSKREEKRDSSSASQNRFVTFTPEDIRDCILYLPQDLTALIGLERKCREIVVTDERERSWALELKFNKSSDTFYISRGWRSFCDENDKKAGGVFVFRLVGNRETPVLSFCSTESIKNNKENCMELERKKKHLKCIDSTSPSQNRFVTLSLSHDNLRTGTRHLPLSFARDNGLDKPGIITLVDKDGTKRKANLRREKTGKMFLGKGWKDFVIANGLKSSKSFTLEAVLENGTHMLSLVSIQSTSDRSQQGECSKDSKKELISAVPSRGNKTRKAMNNRDVRRDSFPASQNQFVTLSLSHDSLRKGRQYLPLSFTRENGLDEPGIITLVSKDGTKLEASLLRENKGIMCLGKGWKEFAIENGLKTGELFTLEAILEKGTPMLSLLSTESTSDRSQQGECSKDSEKESISAEPSKENKKKKATSNREERRDSSSAIQNRYVTLTLTPEDVSACKLILPSQFMKANGINKLGKITLVGQNRTKWFAYLLSKNGIVALGSGWKGFCEANGVKTGESFTLEYIDEQDTTPVFKFWSNSVE</sequence>
<comment type="subcellular location">
    <subcellularLocation>
        <location evidence="1">Nucleus</location>
    </subcellularLocation>
</comment>
<dbReference type="Pfam" id="PF02362">
    <property type="entry name" value="B3"/>
    <property type="match status" value="6"/>
</dbReference>
<evidence type="ECO:0000259" key="7">
    <source>
        <dbReference type="PROSITE" id="PS50863"/>
    </source>
</evidence>